<dbReference type="EMBL" id="OZ035829">
    <property type="protein sequence ID" value="CAL1612134.1"/>
    <property type="molecule type" value="Genomic_DNA"/>
</dbReference>
<reference evidence="2 3" key="1">
    <citation type="submission" date="2024-04" db="EMBL/GenBank/DDBJ databases">
        <authorList>
            <person name="Waldvogel A.-M."/>
            <person name="Schoenle A."/>
        </authorList>
    </citation>
    <scope>NUCLEOTIDE SEQUENCE [LARGE SCALE GENOMIC DNA]</scope>
</reference>
<sequence length="109" mass="12278">MRLISVDQHQEESAPPASRRVCATSTKKSLRHQHQEESAPPASRRVYIPGLRRLHLPVLELSPTTPLSSGSPNRLVSRGSPDRHLMKALEQPNHFKCESEQHYQSLPAN</sequence>
<dbReference type="Proteomes" id="UP001497482">
    <property type="component" value="Chromosome 7"/>
</dbReference>
<evidence type="ECO:0000313" key="2">
    <source>
        <dbReference type="EMBL" id="CAL1612134.1"/>
    </source>
</evidence>
<dbReference type="AlphaFoldDB" id="A0AAV2MFI4"/>
<keyword evidence="3" id="KW-1185">Reference proteome</keyword>
<protein>
    <submittedName>
        <fullName evidence="2">Uncharacterized protein</fullName>
    </submittedName>
</protein>
<evidence type="ECO:0000313" key="3">
    <source>
        <dbReference type="Proteomes" id="UP001497482"/>
    </source>
</evidence>
<evidence type="ECO:0000256" key="1">
    <source>
        <dbReference type="SAM" id="MobiDB-lite"/>
    </source>
</evidence>
<name>A0AAV2MFI4_KNICA</name>
<accession>A0AAV2MFI4</accession>
<gene>
    <name evidence="2" type="ORF">KC01_LOCUS38489</name>
</gene>
<feature type="region of interest" description="Disordered" evidence="1">
    <location>
        <begin position="1"/>
        <end position="43"/>
    </location>
</feature>
<organism evidence="2 3">
    <name type="scientific">Knipowitschia caucasica</name>
    <name type="common">Caucasian dwarf goby</name>
    <name type="synonym">Pomatoschistus caucasicus</name>
    <dbReference type="NCBI Taxonomy" id="637954"/>
    <lineage>
        <taxon>Eukaryota</taxon>
        <taxon>Metazoa</taxon>
        <taxon>Chordata</taxon>
        <taxon>Craniata</taxon>
        <taxon>Vertebrata</taxon>
        <taxon>Euteleostomi</taxon>
        <taxon>Actinopterygii</taxon>
        <taxon>Neopterygii</taxon>
        <taxon>Teleostei</taxon>
        <taxon>Neoteleostei</taxon>
        <taxon>Acanthomorphata</taxon>
        <taxon>Gobiaria</taxon>
        <taxon>Gobiiformes</taxon>
        <taxon>Gobioidei</taxon>
        <taxon>Gobiidae</taxon>
        <taxon>Gobiinae</taxon>
        <taxon>Knipowitschia</taxon>
    </lineage>
</organism>
<proteinExistence type="predicted"/>